<evidence type="ECO:0000256" key="4">
    <source>
        <dbReference type="ARBA" id="ARBA00023002"/>
    </source>
</evidence>
<keyword evidence="5 7" id="KW-0408">Iron</keyword>
<evidence type="ECO:0000256" key="1">
    <source>
        <dbReference type="ARBA" id="ARBA00010617"/>
    </source>
</evidence>
<dbReference type="Gene3D" id="1.10.630.10">
    <property type="entry name" value="Cytochrome P450"/>
    <property type="match status" value="1"/>
</dbReference>
<dbReference type="AlphaFoldDB" id="A0A0K6IAV4"/>
<dbReference type="InterPro" id="IPR002397">
    <property type="entry name" value="Cyt_P450_B"/>
</dbReference>
<reference evidence="9" key="1">
    <citation type="submission" date="2015-08" db="EMBL/GenBank/DDBJ databases">
        <authorList>
            <person name="Varghese N."/>
        </authorList>
    </citation>
    <scope>NUCLEOTIDE SEQUENCE [LARGE SCALE GENOMIC DNA]</scope>
    <source>
        <strain evidence="9">DSM 18181</strain>
    </source>
</reference>
<sequence length="412" mass="45773">MKALLQPPLVDAAFLADPYPTYRALRDAGPLHWSEEFFGGAWLLTRHADVEAVLRDTRFSAQRTGGWINDVEVQRGEFAPFQRLFSRALLFLDAPEHTRVRGLMQAAFRPDALATLRPRIERIADTLLDAIDPGVPFDFMASVARVLPVRVISMLLLGTPQAAGAPLMHWSDDLAAFIGAPQPTRALAQRAQASLLAMTRYFTRQLDCPRADRVGTEPPALLDELRQARARGALKDDAELLSQCAMLLFAGHETTRNLLGNGLLALLTHPEQWQALQSDPERVPGAVRELLRYDSPVQYSGRRVTTTLTLHGRQLKRGDLVLPLIGAANRDPARHPHPDRLDILRPDPGALSFGSGTHACLGAALTRMEADIVLRRLLQRWPHLRLAQAPRQLRRCANPAYRGLTALPLHTR</sequence>
<dbReference type="STRING" id="339866.GCA_001418255_02823"/>
<evidence type="ECO:0000256" key="7">
    <source>
        <dbReference type="RuleBase" id="RU000461"/>
    </source>
</evidence>
<dbReference type="PRINTS" id="PR00359">
    <property type="entry name" value="BP450"/>
</dbReference>
<dbReference type="SUPFAM" id="SSF48264">
    <property type="entry name" value="Cytochrome P450"/>
    <property type="match status" value="1"/>
</dbReference>
<dbReference type="Proteomes" id="UP000183649">
    <property type="component" value="Unassembled WGS sequence"/>
</dbReference>
<evidence type="ECO:0000256" key="6">
    <source>
        <dbReference type="ARBA" id="ARBA00023033"/>
    </source>
</evidence>
<evidence type="ECO:0000256" key="3">
    <source>
        <dbReference type="ARBA" id="ARBA00022723"/>
    </source>
</evidence>
<dbReference type="InterPro" id="IPR001128">
    <property type="entry name" value="Cyt_P450"/>
</dbReference>
<evidence type="ECO:0000313" key="8">
    <source>
        <dbReference type="EMBL" id="CUB00241.1"/>
    </source>
</evidence>
<keyword evidence="3 7" id="KW-0479">Metal-binding</keyword>
<dbReference type="PANTHER" id="PTHR46696">
    <property type="entry name" value="P450, PUTATIVE (EUROFUNG)-RELATED"/>
    <property type="match status" value="1"/>
</dbReference>
<dbReference type="Pfam" id="PF00067">
    <property type="entry name" value="p450"/>
    <property type="match status" value="1"/>
</dbReference>
<evidence type="ECO:0000313" key="9">
    <source>
        <dbReference type="Proteomes" id="UP000183649"/>
    </source>
</evidence>
<dbReference type="CDD" id="cd20625">
    <property type="entry name" value="CYP164-like"/>
    <property type="match status" value="1"/>
</dbReference>
<evidence type="ECO:0000256" key="2">
    <source>
        <dbReference type="ARBA" id="ARBA00022617"/>
    </source>
</evidence>
<dbReference type="GO" id="GO:0016705">
    <property type="term" value="F:oxidoreductase activity, acting on paired donors, with incorporation or reduction of molecular oxygen"/>
    <property type="evidence" value="ECO:0007669"/>
    <property type="project" value="InterPro"/>
</dbReference>
<keyword evidence="9" id="KW-1185">Reference proteome</keyword>
<comment type="similarity">
    <text evidence="1 7">Belongs to the cytochrome P450 family.</text>
</comment>
<keyword evidence="4 7" id="KW-0560">Oxidoreductase</keyword>
<keyword evidence="2 7" id="KW-0349">Heme</keyword>
<evidence type="ECO:0000256" key="5">
    <source>
        <dbReference type="ARBA" id="ARBA00023004"/>
    </source>
</evidence>
<protein>
    <submittedName>
        <fullName evidence="8">Cytochrome P450</fullName>
    </submittedName>
</protein>
<organism evidence="8 9">
    <name type="scientific">Thiomonas bhubaneswarensis</name>
    <dbReference type="NCBI Taxonomy" id="339866"/>
    <lineage>
        <taxon>Bacteria</taxon>
        <taxon>Pseudomonadati</taxon>
        <taxon>Pseudomonadota</taxon>
        <taxon>Betaproteobacteria</taxon>
        <taxon>Burkholderiales</taxon>
        <taxon>Thiomonas</taxon>
    </lineage>
</organism>
<dbReference type="PANTHER" id="PTHR46696:SF1">
    <property type="entry name" value="CYTOCHROME P450 YJIB-RELATED"/>
    <property type="match status" value="1"/>
</dbReference>
<dbReference type="InterPro" id="IPR036396">
    <property type="entry name" value="Cyt_P450_sf"/>
</dbReference>
<dbReference type="FunFam" id="1.10.630.10:FF:000018">
    <property type="entry name" value="Cytochrome P450 monooxygenase"/>
    <property type="match status" value="1"/>
</dbReference>
<dbReference type="PROSITE" id="PS00086">
    <property type="entry name" value="CYTOCHROME_P450"/>
    <property type="match status" value="1"/>
</dbReference>
<keyword evidence="6 7" id="KW-0503">Monooxygenase</keyword>
<dbReference type="RefSeq" id="WP_055451642.1">
    <property type="nucleotide sequence ID" value="NZ_CYHF01000012.1"/>
</dbReference>
<dbReference type="InterPro" id="IPR017972">
    <property type="entry name" value="Cyt_P450_CS"/>
</dbReference>
<dbReference type="OrthoDB" id="4168525at2"/>
<dbReference type="GO" id="GO:0020037">
    <property type="term" value="F:heme binding"/>
    <property type="evidence" value="ECO:0007669"/>
    <property type="project" value="InterPro"/>
</dbReference>
<dbReference type="PRINTS" id="PR00385">
    <property type="entry name" value="P450"/>
</dbReference>
<proteinExistence type="inferred from homology"/>
<name>A0A0K6IAV4_9BURK</name>
<dbReference type="GO" id="GO:0005506">
    <property type="term" value="F:iron ion binding"/>
    <property type="evidence" value="ECO:0007669"/>
    <property type="project" value="InterPro"/>
</dbReference>
<gene>
    <name evidence="8" type="ORF">Ga0061069_11237</name>
</gene>
<dbReference type="EMBL" id="CYHF01000012">
    <property type="protein sequence ID" value="CUB00241.1"/>
    <property type="molecule type" value="Genomic_DNA"/>
</dbReference>
<dbReference type="GO" id="GO:0004497">
    <property type="term" value="F:monooxygenase activity"/>
    <property type="evidence" value="ECO:0007669"/>
    <property type="project" value="UniProtKB-KW"/>
</dbReference>
<accession>A0A0K6IAV4</accession>